<comment type="subcellular location">
    <subcellularLocation>
        <location evidence="1">Cell membrane</location>
        <topology evidence="1">Multi-pass membrane protein</topology>
    </subcellularLocation>
</comment>
<feature type="transmembrane region" description="Helical" evidence="5">
    <location>
        <begin position="184"/>
        <end position="203"/>
    </location>
</feature>
<accession>I0K8K0</accession>
<dbReference type="Pfam" id="PF00664">
    <property type="entry name" value="ABC_membrane"/>
    <property type="match status" value="1"/>
</dbReference>
<feature type="transmembrane region" description="Helical" evidence="5">
    <location>
        <begin position="269"/>
        <end position="293"/>
    </location>
</feature>
<dbReference type="InterPro" id="IPR039421">
    <property type="entry name" value="Type_1_exporter"/>
</dbReference>
<gene>
    <name evidence="7" type="ORF">FAES_2444</name>
</gene>
<dbReference type="Gene3D" id="1.20.1560.10">
    <property type="entry name" value="ABC transporter type 1, transmembrane domain"/>
    <property type="match status" value="1"/>
</dbReference>
<keyword evidence="4 5" id="KW-0472">Membrane</keyword>
<dbReference type="InterPro" id="IPR011527">
    <property type="entry name" value="ABC1_TM_dom"/>
</dbReference>
<dbReference type="PROSITE" id="PS50929">
    <property type="entry name" value="ABC_TM1F"/>
    <property type="match status" value="1"/>
</dbReference>
<dbReference type="GO" id="GO:0005886">
    <property type="term" value="C:plasma membrane"/>
    <property type="evidence" value="ECO:0007669"/>
    <property type="project" value="UniProtKB-SubCell"/>
</dbReference>
<evidence type="ECO:0000259" key="6">
    <source>
        <dbReference type="PROSITE" id="PS50929"/>
    </source>
</evidence>
<dbReference type="GO" id="GO:0005524">
    <property type="term" value="F:ATP binding"/>
    <property type="evidence" value="ECO:0007669"/>
    <property type="project" value="InterPro"/>
</dbReference>
<feature type="transmembrane region" description="Helical" evidence="5">
    <location>
        <begin position="160"/>
        <end position="178"/>
    </location>
</feature>
<feature type="transmembrane region" description="Helical" evidence="5">
    <location>
        <begin position="49"/>
        <end position="71"/>
    </location>
</feature>
<evidence type="ECO:0000313" key="7">
    <source>
        <dbReference type="EMBL" id="CCH00453.1"/>
    </source>
</evidence>
<keyword evidence="8" id="KW-1185">Reference proteome</keyword>
<dbReference type="eggNOG" id="COG2274">
    <property type="taxonomic scope" value="Bacteria"/>
</dbReference>
<feature type="domain" description="ABC transmembrane type-1" evidence="6">
    <location>
        <begin position="51"/>
        <end position="328"/>
    </location>
</feature>
<dbReference type="EMBL" id="HE796683">
    <property type="protein sequence ID" value="CCH00453.1"/>
    <property type="molecule type" value="Genomic_DNA"/>
</dbReference>
<evidence type="ECO:0000256" key="1">
    <source>
        <dbReference type="ARBA" id="ARBA00004651"/>
    </source>
</evidence>
<protein>
    <submittedName>
        <fullName evidence="7">ABC transporter related protein</fullName>
    </submittedName>
</protein>
<dbReference type="GO" id="GO:0015421">
    <property type="term" value="F:ABC-type oligopeptide transporter activity"/>
    <property type="evidence" value="ECO:0007669"/>
    <property type="project" value="TreeGrafter"/>
</dbReference>
<dbReference type="HOGENOM" id="CLU_789287_0_0_10"/>
<proteinExistence type="predicted"/>
<evidence type="ECO:0000256" key="5">
    <source>
        <dbReference type="SAM" id="Phobius"/>
    </source>
</evidence>
<dbReference type="SUPFAM" id="SSF90123">
    <property type="entry name" value="ABC transporter transmembrane region"/>
    <property type="match status" value="1"/>
</dbReference>
<name>I0K8K0_9BACT</name>
<evidence type="ECO:0000256" key="2">
    <source>
        <dbReference type="ARBA" id="ARBA00022692"/>
    </source>
</evidence>
<reference evidence="7 8" key="1">
    <citation type="journal article" date="2012" name="J. Bacteriol.">
        <title>Genome Sequence of Fibrella aestuarina BUZ 2T, a Filamentous Marine Bacterium.</title>
        <authorList>
            <person name="Filippini M."/>
            <person name="Qi W."/>
            <person name="Blom J."/>
            <person name="Goesmann A."/>
            <person name="Smits T.H."/>
            <person name="Bagheri H.C."/>
        </authorList>
    </citation>
    <scope>NUCLEOTIDE SEQUENCE [LARGE SCALE GENOMIC DNA]</scope>
    <source>
        <strain evidence="8">BUZ 2T</strain>
    </source>
</reference>
<dbReference type="InterPro" id="IPR036640">
    <property type="entry name" value="ABC1_TM_sf"/>
</dbReference>
<sequence length="351" mass="38840">MGITLSGQIYFFMSTVNNWSSSHSFEPVPTPLQRLIRLLGTERRDIGYVYLYAIVAGLISLSLPLGIQAVFNLVSGGMVFSSVYVLIGLIIIGVVISGLILVGQQVLVEVLQQRVFVKAAFEFTYRLPRIEPDALQGAYPPELMNRFFDVLTIQKGLPKLLIDLTAAVVQIIFGIILLSFYHPVFIGFGLVTILVVVGLVLVLNSSALKTSLKESTYKYKLVAWLENMAGRLDEIREGKDSRGNMARTDEYVAQYILYRNQHFSVLKRFFYSAVAFKTLVVGGLLILGTTLVVGREMTLGQFVAAELVIVLITSSVDKLIMSIDVVYDMMTAVEKIGHVTDLPLENSEIAA</sequence>
<dbReference type="STRING" id="1166018.FAES_2444"/>
<dbReference type="AlphaFoldDB" id="I0K8K0"/>
<dbReference type="PANTHER" id="PTHR43394">
    <property type="entry name" value="ATP-DEPENDENT PERMEASE MDL1, MITOCHONDRIAL"/>
    <property type="match status" value="1"/>
</dbReference>
<evidence type="ECO:0000256" key="4">
    <source>
        <dbReference type="ARBA" id="ARBA00023136"/>
    </source>
</evidence>
<dbReference type="PATRIC" id="fig|1166018.3.peg.4204"/>
<organism evidence="7 8">
    <name type="scientific">Fibrella aestuarina BUZ 2</name>
    <dbReference type="NCBI Taxonomy" id="1166018"/>
    <lineage>
        <taxon>Bacteria</taxon>
        <taxon>Pseudomonadati</taxon>
        <taxon>Bacteroidota</taxon>
        <taxon>Cytophagia</taxon>
        <taxon>Cytophagales</taxon>
        <taxon>Spirosomataceae</taxon>
        <taxon>Fibrella</taxon>
    </lineage>
</organism>
<dbReference type="Proteomes" id="UP000011058">
    <property type="component" value="Chromosome"/>
</dbReference>
<evidence type="ECO:0000256" key="3">
    <source>
        <dbReference type="ARBA" id="ARBA00022989"/>
    </source>
</evidence>
<feature type="transmembrane region" description="Helical" evidence="5">
    <location>
        <begin position="299"/>
        <end position="320"/>
    </location>
</feature>
<dbReference type="KEGG" id="fae:FAES_2444"/>
<keyword evidence="3 5" id="KW-1133">Transmembrane helix</keyword>
<feature type="transmembrane region" description="Helical" evidence="5">
    <location>
        <begin position="83"/>
        <end position="102"/>
    </location>
</feature>
<keyword evidence="2 5" id="KW-0812">Transmembrane</keyword>
<dbReference type="PANTHER" id="PTHR43394:SF4">
    <property type="entry name" value="TOXIN SECRETION ABC TRANSPORTER ATP-BINDING PROTEIN"/>
    <property type="match status" value="1"/>
</dbReference>
<evidence type="ECO:0000313" key="8">
    <source>
        <dbReference type="Proteomes" id="UP000011058"/>
    </source>
</evidence>